<evidence type="ECO:0000313" key="2">
    <source>
        <dbReference type="Proteomes" id="UP000265566"/>
    </source>
</evidence>
<dbReference type="AlphaFoldDB" id="A0A396H1S9"/>
<accession>A0A396H1S9</accession>
<evidence type="ECO:0000313" key="1">
    <source>
        <dbReference type="EMBL" id="RHN45075.1"/>
    </source>
</evidence>
<protein>
    <submittedName>
        <fullName evidence="1">Uncharacterized protein</fullName>
    </submittedName>
</protein>
<dbReference type="Gramene" id="rna39274">
    <property type="protein sequence ID" value="RHN45075.1"/>
    <property type="gene ID" value="gene39274"/>
</dbReference>
<gene>
    <name evidence="1" type="ORF">MtrunA17_Chr7g0226321</name>
</gene>
<dbReference type="Proteomes" id="UP000265566">
    <property type="component" value="Chromosome 7"/>
</dbReference>
<proteinExistence type="predicted"/>
<name>A0A396H1S9_MEDTR</name>
<dbReference type="EMBL" id="PSQE01000007">
    <property type="protein sequence ID" value="RHN45075.1"/>
    <property type="molecule type" value="Genomic_DNA"/>
</dbReference>
<reference evidence="2" key="1">
    <citation type="journal article" date="2018" name="Nat. Plants">
        <title>Whole-genome landscape of Medicago truncatula symbiotic genes.</title>
        <authorList>
            <person name="Pecrix Y."/>
            <person name="Staton S.E."/>
            <person name="Sallet E."/>
            <person name="Lelandais-Briere C."/>
            <person name="Moreau S."/>
            <person name="Carrere S."/>
            <person name="Blein T."/>
            <person name="Jardinaud M.F."/>
            <person name="Latrasse D."/>
            <person name="Zouine M."/>
            <person name="Zahm M."/>
            <person name="Kreplak J."/>
            <person name="Mayjonade B."/>
            <person name="Satge C."/>
            <person name="Perez M."/>
            <person name="Cauet S."/>
            <person name="Marande W."/>
            <person name="Chantry-Darmon C."/>
            <person name="Lopez-Roques C."/>
            <person name="Bouchez O."/>
            <person name="Berard A."/>
            <person name="Debelle F."/>
            <person name="Munos S."/>
            <person name="Bendahmane A."/>
            <person name="Berges H."/>
            <person name="Niebel A."/>
            <person name="Buitink J."/>
            <person name="Frugier F."/>
            <person name="Benhamed M."/>
            <person name="Crespi M."/>
            <person name="Gouzy J."/>
            <person name="Gamas P."/>
        </authorList>
    </citation>
    <scope>NUCLEOTIDE SEQUENCE [LARGE SCALE GENOMIC DNA]</scope>
    <source>
        <strain evidence="2">cv. Jemalong A17</strain>
    </source>
</reference>
<sequence>MDSLCFCHDFHGTDFIIWQMKEFGAQESWTQLLKFVFVISNSQKMFLYPLCLSENGGTLILACDEYE</sequence>
<comment type="caution">
    <text evidence="1">The sequence shown here is derived from an EMBL/GenBank/DDBJ whole genome shotgun (WGS) entry which is preliminary data.</text>
</comment>
<organism evidence="1 2">
    <name type="scientific">Medicago truncatula</name>
    <name type="common">Barrel medic</name>
    <name type="synonym">Medicago tribuloides</name>
    <dbReference type="NCBI Taxonomy" id="3880"/>
    <lineage>
        <taxon>Eukaryota</taxon>
        <taxon>Viridiplantae</taxon>
        <taxon>Streptophyta</taxon>
        <taxon>Embryophyta</taxon>
        <taxon>Tracheophyta</taxon>
        <taxon>Spermatophyta</taxon>
        <taxon>Magnoliopsida</taxon>
        <taxon>eudicotyledons</taxon>
        <taxon>Gunneridae</taxon>
        <taxon>Pentapetalae</taxon>
        <taxon>rosids</taxon>
        <taxon>fabids</taxon>
        <taxon>Fabales</taxon>
        <taxon>Fabaceae</taxon>
        <taxon>Papilionoideae</taxon>
        <taxon>50 kb inversion clade</taxon>
        <taxon>NPAAA clade</taxon>
        <taxon>Hologalegina</taxon>
        <taxon>IRL clade</taxon>
        <taxon>Trifolieae</taxon>
        <taxon>Medicago</taxon>
    </lineage>
</organism>